<name>A0ABN7ACL0_9HEMI</name>
<organism evidence="1 2">
    <name type="scientific">Nesidiocoris tenuis</name>
    <dbReference type="NCBI Taxonomy" id="355587"/>
    <lineage>
        <taxon>Eukaryota</taxon>
        <taxon>Metazoa</taxon>
        <taxon>Ecdysozoa</taxon>
        <taxon>Arthropoda</taxon>
        <taxon>Hexapoda</taxon>
        <taxon>Insecta</taxon>
        <taxon>Pterygota</taxon>
        <taxon>Neoptera</taxon>
        <taxon>Paraneoptera</taxon>
        <taxon>Hemiptera</taxon>
        <taxon>Heteroptera</taxon>
        <taxon>Panheteroptera</taxon>
        <taxon>Cimicomorpha</taxon>
        <taxon>Miridae</taxon>
        <taxon>Dicyphina</taxon>
        <taxon>Nesidiocoris</taxon>
    </lineage>
</organism>
<gene>
    <name evidence="1" type="ORF">NTJ_01367</name>
</gene>
<keyword evidence="2" id="KW-1185">Reference proteome</keyword>
<proteinExistence type="predicted"/>
<accession>A0ABN7ACL0</accession>
<evidence type="ECO:0000313" key="2">
    <source>
        <dbReference type="Proteomes" id="UP001307889"/>
    </source>
</evidence>
<dbReference type="EMBL" id="AP028909">
    <property type="protein sequence ID" value="BES88561.1"/>
    <property type="molecule type" value="Genomic_DNA"/>
</dbReference>
<reference evidence="1 2" key="1">
    <citation type="submission" date="2023-09" db="EMBL/GenBank/DDBJ databases">
        <title>Nesidiocoris tenuis whole genome shotgun sequence.</title>
        <authorList>
            <person name="Shibata T."/>
            <person name="Shimoda M."/>
            <person name="Kobayashi T."/>
            <person name="Uehara T."/>
        </authorList>
    </citation>
    <scope>NUCLEOTIDE SEQUENCE [LARGE SCALE GENOMIC DNA]</scope>
    <source>
        <strain evidence="1 2">Japan</strain>
    </source>
</reference>
<evidence type="ECO:0000313" key="1">
    <source>
        <dbReference type="EMBL" id="BES88561.1"/>
    </source>
</evidence>
<protein>
    <submittedName>
        <fullName evidence="1">Uncharacterized protein</fullName>
    </submittedName>
</protein>
<sequence>MVAEMFTALGFSSPGNLHFESLSSPGSYFTRDEVTIGYKIVTQIAKNPTELGQNERSAKYHTPRVCNSEQYGDGKAIKRYALTENDTLGET</sequence>
<dbReference type="Proteomes" id="UP001307889">
    <property type="component" value="Chromosome 1"/>
</dbReference>